<organism evidence="1 2">
    <name type="scientific">Blepharisma stoltei</name>
    <dbReference type="NCBI Taxonomy" id="1481888"/>
    <lineage>
        <taxon>Eukaryota</taxon>
        <taxon>Sar</taxon>
        <taxon>Alveolata</taxon>
        <taxon>Ciliophora</taxon>
        <taxon>Postciliodesmatophora</taxon>
        <taxon>Heterotrichea</taxon>
        <taxon>Heterotrichida</taxon>
        <taxon>Blepharismidae</taxon>
        <taxon>Blepharisma</taxon>
    </lineage>
</organism>
<sequence length="103" mass="11361">MNIWTASLSLLLDTKFFRLDKAHSTDSSFEDSIGALENQAWVSACEAVSLFFIGQISFKINLLASSEILSQGLSARLIFPFFMFKAISSSDFPLKGSDPDNSK</sequence>
<protein>
    <submittedName>
        <fullName evidence="1">Uncharacterized protein</fullName>
    </submittedName>
</protein>
<accession>A0AAU9IJL9</accession>
<keyword evidence="2" id="KW-1185">Reference proteome</keyword>
<comment type="caution">
    <text evidence="1">The sequence shown here is derived from an EMBL/GenBank/DDBJ whole genome shotgun (WGS) entry which is preliminary data.</text>
</comment>
<dbReference type="EMBL" id="CAJZBQ010000012">
    <property type="protein sequence ID" value="CAG9314657.1"/>
    <property type="molecule type" value="Genomic_DNA"/>
</dbReference>
<evidence type="ECO:0000313" key="2">
    <source>
        <dbReference type="Proteomes" id="UP001162131"/>
    </source>
</evidence>
<name>A0AAU9IJL9_9CILI</name>
<reference evidence="1" key="1">
    <citation type="submission" date="2021-09" db="EMBL/GenBank/DDBJ databases">
        <authorList>
            <consortium name="AG Swart"/>
            <person name="Singh M."/>
            <person name="Singh A."/>
            <person name="Seah K."/>
            <person name="Emmerich C."/>
        </authorList>
    </citation>
    <scope>NUCLEOTIDE SEQUENCE</scope>
    <source>
        <strain evidence="1">ATCC30299</strain>
    </source>
</reference>
<proteinExistence type="predicted"/>
<dbReference type="AlphaFoldDB" id="A0AAU9IJL9"/>
<gene>
    <name evidence="1" type="ORF">BSTOLATCC_MIC11657</name>
</gene>
<evidence type="ECO:0000313" key="1">
    <source>
        <dbReference type="EMBL" id="CAG9314657.1"/>
    </source>
</evidence>
<dbReference type="Proteomes" id="UP001162131">
    <property type="component" value="Unassembled WGS sequence"/>
</dbReference>